<gene>
    <name evidence="1" type="ORF">GOBAR_AA24361</name>
</gene>
<reference evidence="1 2" key="1">
    <citation type="submission" date="2015-01" db="EMBL/GenBank/DDBJ databases">
        <title>Genome of allotetraploid Gossypium barbadense reveals genomic plasticity and fiber elongation in cotton evolution.</title>
        <authorList>
            <person name="Chen X."/>
            <person name="Liu X."/>
            <person name="Zhao B."/>
            <person name="Zheng H."/>
            <person name="Hu Y."/>
            <person name="Lu G."/>
            <person name="Yang C."/>
            <person name="Chen J."/>
            <person name="Shan C."/>
            <person name="Zhang L."/>
            <person name="Zhou Y."/>
            <person name="Wang L."/>
            <person name="Guo W."/>
            <person name="Bai Y."/>
            <person name="Ruan J."/>
            <person name="Shangguan X."/>
            <person name="Mao Y."/>
            <person name="Jiang J."/>
            <person name="Zhu Y."/>
            <person name="Lei J."/>
            <person name="Kang H."/>
            <person name="Chen S."/>
            <person name="He X."/>
            <person name="Wang R."/>
            <person name="Wang Y."/>
            <person name="Chen J."/>
            <person name="Wang L."/>
            <person name="Yu S."/>
            <person name="Wang B."/>
            <person name="Wei J."/>
            <person name="Song S."/>
            <person name="Lu X."/>
            <person name="Gao Z."/>
            <person name="Gu W."/>
            <person name="Deng X."/>
            <person name="Ma D."/>
            <person name="Wang S."/>
            <person name="Liang W."/>
            <person name="Fang L."/>
            <person name="Cai C."/>
            <person name="Zhu X."/>
            <person name="Zhou B."/>
            <person name="Zhang Y."/>
            <person name="Chen Z."/>
            <person name="Xu S."/>
            <person name="Zhu R."/>
            <person name="Wang S."/>
            <person name="Zhang T."/>
            <person name="Zhao G."/>
        </authorList>
    </citation>
    <scope>NUCLEOTIDE SEQUENCE [LARGE SCALE GENOMIC DNA]</scope>
    <source>
        <strain evidence="2">cv. Xinhai21</strain>
        <tissue evidence="1">Leaf</tissue>
    </source>
</reference>
<evidence type="ECO:0000313" key="2">
    <source>
        <dbReference type="Proteomes" id="UP000239757"/>
    </source>
</evidence>
<proteinExistence type="predicted"/>
<dbReference type="AlphaFoldDB" id="A0A2P5WYZ2"/>
<evidence type="ECO:0000313" key="1">
    <source>
        <dbReference type="EMBL" id="PPR96314.1"/>
    </source>
</evidence>
<protein>
    <submittedName>
        <fullName evidence="1">Uncharacterized protein</fullName>
    </submittedName>
</protein>
<accession>A0A2P5WYZ2</accession>
<sequence>MSLRLMANGECDEIGKVEYMPELEVSCQSSHIAANRDDSSLMSLRLMANVSRRHINVWAKMACRYLKDRGRAAALKWLGSIINVCHDYLKMEGRVEFYCEFDVRWLDDHNEEPSWINQQKGFDRGPKRNWRNGCLISAVGSNEDDATFLFEEGTAVFLPRLDMISAMGAVVGAWAWQVGRVKLQQLGLGILGKEMNSERFEN</sequence>
<name>A0A2P5WYZ2_GOSBA</name>
<organism evidence="1 2">
    <name type="scientific">Gossypium barbadense</name>
    <name type="common">Sea Island cotton</name>
    <name type="synonym">Hibiscus barbadensis</name>
    <dbReference type="NCBI Taxonomy" id="3634"/>
    <lineage>
        <taxon>Eukaryota</taxon>
        <taxon>Viridiplantae</taxon>
        <taxon>Streptophyta</taxon>
        <taxon>Embryophyta</taxon>
        <taxon>Tracheophyta</taxon>
        <taxon>Spermatophyta</taxon>
        <taxon>Magnoliopsida</taxon>
        <taxon>eudicotyledons</taxon>
        <taxon>Gunneridae</taxon>
        <taxon>Pentapetalae</taxon>
        <taxon>rosids</taxon>
        <taxon>malvids</taxon>
        <taxon>Malvales</taxon>
        <taxon>Malvaceae</taxon>
        <taxon>Malvoideae</taxon>
        <taxon>Gossypium</taxon>
    </lineage>
</organism>
<dbReference type="EMBL" id="KZ666080">
    <property type="protein sequence ID" value="PPR96314.1"/>
    <property type="molecule type" value="Genomic_DNA"/>
</dbReference>
<dbReference type="Proteomes" id="UP000239757">
    <property type="component" value="Unassembled WGS sequence"/>
</dbReference>